<dbReference type="PANTHER" id="PTHR32063:SF33">
    <property type="entry name" value="RND SUPERFAMILY EFFLUX PUMP PERMEASE COMPONENT"/>
    <property type="match status" value="1"/>
</dbReference>
<keyword evidence="1" id="KW-1133">Transmembrane helix</keyword>
<organism evidence="2 3">
    <name type="scientific">Ruficoccus amylovorans</name>
    <dbReference type="NCBI Taxonomy" id="1804625"/>
    <lineage>
        <taxon>Bacteria</taxon>
        <taxon>Pseudomonadati</taxon>
        <taxon>Verrucomicrobiota</taxon>
        <taxon>Opitutia</taxon>
        <taxon>Puniceicoccales</taxon>
        <taxon>Cerasicoccaceae</taxon>
        <taxon>Ruficoccus</taxon>
    </lineage>
</organism>
<feature type="transmembrane region" description="Helical" evidence="1">
    <location>
        <begin position="393"/>
        <end position="415"/>
    </location>
</feature>
<dbReference type="Proteomes" id="UP000546464">
    <property type="component" value="Unassembled WGS sequence"/>
</dbReference>
<feature type="transmembrane region" description="Helical" evidence="1">
    <location>
        <begin position="338"/>
        <end position="357"/>
    </location>
</feature>
<accession>A0A842HEZ5</accession>
<comment type="caution">
    <text evidence="2">The sequence shown here is derived from an EMBL/GenBank/DDBJ whole genome shotgun (WGS) entry which is preliminary data.</text>
</comment>
<keyword evidence="3" id="KW-1185">Reference proteome</keyword>
<feature type="transmembrane region" description="Helical" evidence="1">
    <location>
        <begin position="12"/>
        <end position="39"/>
    </location>
</feature>
<dbReference type="Gene3D" id="3.30.70.1320">
    <property type="entry name" value="Multidrug efflux transporter AcrB pore domain like"/>
    <property type="match status" value="1"/>
</dbReference>
<feature type="transmembrane region" description="Helical" evidence="1">
    <location>
        <begin position="867"/>
        <end position="887"/>
    </location>
</feature>
<evidence type="ECO:0000256" key="1">
    <source>
        <dbReference type="SAM" id="Phobius"/>
    </source>
</evidence>
<dbReference type="InterPro" id="IPR027463">
    <property type="entry name" value="AcrB_DN_DC_subdom"/>
</dbReference>
<dbReference type="GO" id="GO:0005886">
    <property type="term" value="C:plasma membrane"/>
    <property type="evidence" value="ECO:0007669"/>
    <property type="project" value="TreeGrafter"/>
</dbReference>
<dbReference type="Gene3D" id="3.30.70.1440">
    <property type="entry name" value="Multidrug efflux transporter AcrB pore domain"/>
    <property type="match status" value="1"/>
</dbReference>
<keyword evidence="1" id="KW-0812">Transmembrane</keyword>
<dbReference type="SUPFAM" id="SSF82866">
    <property type="entry name" value="Multidrug efflux transporter AcrB transmembrane domain"/>
    <property type="match status" value="2"/>
</dbReference>
<evidence type="ECO:0000313" key="3">
    <source>
        <dbReference type="Proteomes" id="UP000546464"/>
    </source>
</evidence>
<name>A0A842HEZ5_9BACT</name>
<feature type="transmembrane region" description="Helical" evidence="1">
    <location>
        <begin position="363"/>
        <end position="381"/>
    </location>
</feature>
<protein>
    <submittedName>
        <fullName evidence="2">Efflux RND transporter permease subunit</fullName>
    </submittedName>
</protein>
<dbReference type="Gene3D" id="3.30.2090.10">
    <property type="entry name" value="Multidrug efflux transporter AcrB TolC docking domain, DN and DC subdomains"/>
    <property type="match status" value="2"/>
</dbReference>
<feature type="transmembrane region" description="Helical" evidence="1">
    <location>
        <begin position="923"/>
        <end position="944"/>
    </location>
</feature>
<feature type="transmembrane region" description="Helical" evidence="1">
    <location>
        <begin position="997"/>
        <end position="1023"/>
    </location>
</feature>
<dbReference type="GO" id="GO:0042910">
    <property type="term" value="F:xenobiotic transmembrane transporter activity"/>
    <property type="evidence" value="ECO:0007669"/>
    <property type="project" value="TreeGrafter"/>
</dbReference>
<evidence type="ECO:0000313" key="2">
    <source>
        <dbReference type="EMBL" id="MBC2595093.1"/>
    </source>
</evidence>
<reference evidence="2 3" key="1">
    <citation type="submission" date="2020-07" db="EMBL/GenBank/DDBJ databases">
        <authorList>
            <person name="Feng X."/>
        </authorList>
    </citation>
    <scope>NUCLEOTIDE SEQUENCE [LARGE SCALE GENOMIC DNA]</scope>
    <source>
        <strain evidence="2 3">JCM31066</strain>
    </source>
</reference>
<proteinExistence type="predicted"/>
<dbReference type="SUPFAM" id="SSF82714">
    <property type="entry name" value="Multidrug efflux transporter AcrB TolC docking domain, DN and DC subdomains"/>
    <property type="match status" value="2"/>
</dbReference>
<feature type="transmembrane region" description="Helical" evidence="1">
    <location>
        <begin position="964"/>
        <end position="985"/>
    </location>
</feature>
<dbReference type="Gene3D" id="1.20.1640.10">
    <property type="entry name" value="Multidrug efflux transporter AcrB transmembrane domain"/>
    <property type="match status" value="2"/>
</dbReference>
<feature type="transmembrane region" description="Helical" evidence="1">
    <location>
        <begin position="463"/>
        <end position="486"/>
    </location>
</feature>
<sequence length="1046" mass="114396">MNTPDKLRRRGTIAWMAGHSVTANLLMAVFIVGGLIFALRAKQEIFPEFELDIVNIRVSYPGASPEEVEQSIILPVEEAVQGLDGVKEVTSTASEGSGSVQVELIEGENLQQLAADIKNEVDRITTFPDEAEEPTVSIVSRKRDVVTLAIHGNLDEWTLRSVAETVRDSLLSNGGVTQVELSGARDYEVTITVPRETLRRYGLTLGDVADAINNSALDMAGGGVDTVSGEILVRLKQRRDYAREFADIPIVSGNDGVRVLLKDIATIEDGFEDTDQYAYYNGDRAVLIDVYRIGDQTPIGVASAVRDEVAKLKETLPHGVYIDVLDDRSEIYSQRAELLLKNLMMGLVLVLLVLGVFLEARLAFWVMLGIPISFLGAFLFFPMFDATINMISMFAFIITLGIVVDDAIVVGENIYSHHQSGKPFFLAAIDGTREVAMPVVFSVLTNIAAFMPLFFVPGMMGKIFGVIPVVVISVFSVSLIESLYILPAHLSHQKDIHPHGIGGKLHHLQQRFGKAFTRFVNNRYHPWLSRTLRWRYVVCAIGLCAMSLIFAWVDSGRMRMILMPRVEQDFAYASVELPYGSPVSQTERIRQQVLQAAEAVVAENGGDQLSKGIYSVVGSGGSHIVTFRVYLTDADTRPISTLEFTRKWREKVGTLYGVDTSSFASDRGGPGSGQAVTVELSHRNIPTLEAAAEDLANTLLEYPEVTDANDGFQPGKEQFNLRLKPEGQSLGLTARNVARQVRGSFYGSEALRQLRGRHEIKVMVRLPEAERSSEADVDSLILMTPSGGEVPLADVVTIERDRAFTSISRRDGRRVLSVTADTADPADAPLITADLSAHVLPDLVARYPGLSYSYEGRQADMNDSVQAMIIGLAMTLLAVYALLAIPFNSYLQPAIVMLAIPFGIVGAVIGHIIMGYNLSLMSLLGIVALSGVVVNDSLVLIDFTNRLRKEGRNAAEAVTGAATARFRAIVLTTLTTFGGLFPMILETSRQARFMIPMAISLGFGILFATLITLVLVPCFYVILEDLRGRTHHRPGEIDGEAPAKTV</sequence>
<dbReference type="RefSeq" id="WP_185676056.1">
    <property type="nucleotide sequence ID" value="NZ_JACHVB010000035.1"/>
</dbReference>
<feature type="transmembrane region" description="Helical" evidence="1">
    <location>
        <begin position="435"/>
        <end position="456"/>
    </location>
</feature>
<feature type="transmembrane region" description="Helical" evidence="1">
    <location>
        <begin position="893"/>
        <end position="916"/>
    </location>
</feature>
<gene>
    <name evidence="2" type="ORF">H5P28_12570</name>
</gene>
<dbReference type="AlphaFoldDB" id="A0A842HEZ5"/>
<dbReference type="EMBL" id="JACHVB010000035">
    <property type="protein sequence ID" value="MBC2595093.1"/>
    <property type="molecule type" value="Genomic_DNA"/>
</dbReference>
<keyword evidence="1" id="KW-0472">Membrane</keyword>
<dbReference type="Gene3D" id="3.30.70.1430">
    <property type="entry name" value="Multidrug efflux transporter AcrB pore domain"/>
    <property type="match status" value="2"/>
</dbReference>
<dbReference type="SUPFAM" id="SSF82693">
    <property type="entry name" value="Multidrug efflux transporter AcrB pore domain, PN1, PN2, PC1 and PC2 subdomains"/>
    <property type="match status" value="3"/>
</dbReference>
<dbReference type="PRINTS" id="PR00702">
    <property type="entry name" value="ACRIFLAVINRP"/>
</dbReference>
<dbReference type="Pfam" id="PF00873">
    <property type="entry name" value="ACR_tran"/>
    <property type="match status" value="1"/>
</dbReference>
<dbReference type="InterPro" id="IPR001036">
    <property type="entry name" value="Acrflvin-R"/>
</dbReference>
<feature type="transmembrane region" description="Helical" evidence="1">
    <location>
        <begin position="534"/>
        <end position="553"/>
    </location>
</feature>
<dbReference type="PANTHER" id="PTHR32063">
    <property type="match status" value="1"/>
</dbReference>